<evidence type="ECO:0000313" key="4">
    <source>
        <dbReference type="EMBL" id="CAG8634871.1"/>
    </source>
</evidence>
<evidence type="ECO:0000256" key="3">
    <source>
        <dbReference type="SAM" id="Coils"/>
    </source>
</evidence>
<dbReference type="InterPro" id="IPR009053">
    <property type="entry name" value="Prefoldin"/>
</dbReference>
<comment type="caution">
    <text evidence="4">The sequence shown here is derived from an EMBL/GenBank/DDBJ whole genome shotgun (WGS) entry which is preliminary data.</text>
</comment>
<dbReference type="PANTHER" id="PTHR21431">
    <property type="entry name" value="PREFOLDIN SUBUNIT 6"/>
    <property type="match status" value="1"/>
</dbReference>
<dbReference type="SUPFAM" id="SSF46579">
    <property type="entry name" value="Prefoldin"/>
    <property type="match status" value="1"/>
</dbReference>
<dbReference type="GO" id="GO:0016272">
    <property type="term" value="C:prefoldin complex"/>
    <property type="evidence" value="ECO:0007669"/>
    <property type="project" value="InterPro"/>
</dbReference>
<dbReference type="GO" id="GO:0051082">
    <property type="term" value="F:unfolded protein binding"/>
    <property type="evidence" value="ECO:0007669"/>
    <property type="project" value="InterPro"/>
</dbReference>
<dbReference type="FunFam" id="1.10.287.370:FF:000003">
    <property type="entry name" value="Prefoldin subunit 6"/>
    <property type="match status" value="1"/>
</dbReference>
<feature type="coiled-coil region" evidence="3">
    <location>
        <begin position="29"/>
        <end position="56"/>
    </location>
</feature>
<dbReference type="GO" id="GO:0051131">
    <property type="term" value="P:chaperone-mediated protein complex assembly"/>
    <property type="evidence" value="ECO:0007669"/>
    <property type="project" value="TreeGrafter"/>
</dbReference>
<evidence type="ECO:0000256" key="2">
    <source>
        <dbReference type="ARBA" id="ARBA00023186"/>
    </source>
</evidence>
<keyword evidence="5" id="KW-1185">Reference proteome</keyword>
<dbReference type="Proteomes" id="UP000789739">
    <property type="component" value="Unassembled WGS sequence"/>
</dbReference>
<dbReference type="GO" id="GO:0005737">
    <property type="term" value="C:cytoplasm"/>
    <property type="evidence" value="ECO:0007669"/>
    <property type="project" value="TreeGrafter"/>
</dbReference>
<sequence length="115" mass="13268">MSQEAIAKDFQKLQKGMCFLPDFANLSKAIEARQRLDSQLQENEIVQKEFKLLKEDANIYKLIGPVLVKQDKSEAVSNVDKRLEYIRSEIKRVEGQITDLTQKSEKKKEEVGNLI</sequence>
<keyword evidence="2" id="KW-0143">Chaperone</keyword>
<evidence type="ECO:0000313" key="5">
    <source>
        <dbReference type="Proteomes" id="UP000789739"/>
    </source>
</evidence>
<evidence type="ECO:0000256" key="1">
    <source>
        <dbReference type="ARBA" id="ARBA00008045"/>
    </source>
</evidence>
<dbReference type="AlphaFoldDB" id="A0A9N9DCG8"/>
<dbReference type="OrthoDB" id="248120at2759"/>
<feature type="coiled-coil region" evidence="3">
    <location>
        <begin position="83"/>
        <end position="110"/>
    </location>
</feature>
<name>A0A9N9DCG8_9GLOM</name>
<comment type="similarity">
    <text evidence="1">Belongs to the prefoldin subunit beta family.</text>
</comment>
<dbReference type="Gene3D" id="1.10.287.370">
    <property type="match status" value="1"/>
</dbReference>
<dbReference type="InterPro" id="IPR002777">
    <property type="entry name" value="PFD_beta-like"/>
</dbReference>
<proteinExistence type="inferred from homology"/>
<dbReference type="GO" id="GO:0006457">
    <property type="term" value="P:protein folding"/>
    <property type="evidence" value="ECO:0007669"/>
    <property type="project" value="InterPro"/>
</dbReference>
<dbReference type="EMBL" id="CAJVPI010002071">
    <property type="protein sequence ID" value="CAG8634871.1"/>
    <property type="molecule type" value="Genomic_DNA"/>
</dbReference>
<dbReference type="GO" id="GO:0051087">
    <property type="term" value="F:protein-folding chaperone binding"/>
    <property type="evidence" value="ECO:0007669"/>
    <property type="project" value="TreeGrafter"/>
</dbReference>
<accession>A0A9N9DCG8</accession>
<keyword evidence="3" id="KW-0175">Coiled coil</keyword>
<protein>
    <submittedName>
        <fullName evidence="4">490_t:CDS:1</fullName>
    </submittedName>
</protein>
<dbReference type="PANTHER" id="PTHR21431:SF0">
    <property type="entry name" value="PREFOLDIN SUBUNIT 6"/>
    <property type="match status" value="1"/>
</dbReference>
<dbReference type="CDD" id="cd23161">
    <property type="entry name" value="Prefoldin_6"/>
    <property type="match status" value="1"/>
</dbReference>
<dbReference type="Pfam" id="PF01920">
    <property type="entry name" value="Prefoldin_2"/>
    <property type="match status" value="1"/>
</dbReference>
<reference evidence="4" key="1">
    <citation type="submission" date="2021-06" db="EMBL/GenBank/DDBJ databases">
        <authorList>
            <person name="Kallberg Y."/>
            <person name="Tangrot J."/>
            <person name="Rosling A."/>
        </authorList>
    </citation>
    <scope>NUCLEOTIDE SEQUENCE</scope>
    <source>
        <strain evidence="4">BR232B</strain>
    </source>
</reference>
<gene>
    <name evidence="4" type="ORF">PBRASI_LOCUS9450</name>
</gene>
<organism evidence="4 5">
    <name type="scientific">Paraglomus brasilianum</name>
    <dbReference type="NCBI Taxonomy" id="144538"/>
    <lineage>
        <taxon>Eukaryota</taxon>
        <taxon>Fungi</taxon>
        <taxon>Fungi incertae sedis</taxon>
        <taxon>Mucoromycota</taxon>
        <taxon>Glomeromycotina</taxon>
        <taxon>Glomeromycetes</taxon>
        <taxon>Paraglomerales</taxon>
        <taxon>Paraglomeraceae</taxon>
        <taxon>Paraglomus</taxon>
    </lineage>
</organism>